<evidence type="ECO:0000313" key="2">
    <source>
        <dbReference type="EMBL" id="KAF9943702.1"/>
    </source>
</evidence>
<accession>A0A9P6ISJ2</accession>
<dbReference type="GO" id="GO:0003676">
    <property type="term" value="F:nucleic acid binding"/>
    <property type="evidence" value="ECO:0007669"/>
    <property type="project" value="InterPro"/>
</dbReference>
<evidence type="ECO:0000256" key="1">
    <source>
        <dbReference type="SAM" id="MobiDB-lite"/>
    </source>
</evidence>
<feature type="region of interest" description="Disordered" evidence="1">
    <location>
        <begin position="24"/>
        <end position="67"/>
    </location>
</feature>
<sequence>LHNLTSLRSAQSAATTAYQNCQARNRYQRASSRTQVSFPNWPRRQTPSTTTTNVPAATTSGPGSMDLDSVKVKHITAEEKQRRREKNLCLYCGGGNHFAGDCPVKKARLAAVTLDSENEMA</sequence>
<comment type="caution">
    <text evidence="2">The sequence shown here is derived from an EMBL/GenBank/DDBJ whole genome shotgun (WGS) entry which is preliminary data.</text>
</comment>
<evidence type="ECO:0000313" key="3">
    <source>
        <dbReference type="Proteomes" id="UP000738359"/>
    </source>
</evidence>
<dbReference type="AlphaFoldDB" id="A0A9P6ISJ2"/>
<reference evidence="2" key="1">
    <citation type="journal article" date="2020" name="Fungal Divers.">
        <title>Resolving the Mortierellaceae phylogeny through synthesis of multi-gene phylogenetics and phylogenomics.</title>
        <authorList>
            <person name="Vandepol N."/>
            <person name="Liber J."/>
            <person name="Desiro A."/>
            <person name="Na H."/>
            <person name="Kennedy M."/>
            <person name="Barry K."/>
            <person name="Grigoriev I.V."/>
            <person name="Miller A.N."/>
            <person name="O'Donnell K."/>
            <person name="Stajich J.E."/>
            <person name="Bonito G."/>
        </authorList>
    </citation>
    <scope>NUCLEOTIDE SEQUENCE</scope>
    <source>
        <strain evidence="2">CK1249</strain>
    </source>
</reference>
<dbReference type="EMBL" id="JAAAHY010002959">
    <property type="protein sequence ID" value="KAF9943702.1"/>
    <property type="molecule type" value="Genomic_DNA"/>
</dbReference>
<gene>
    <name evidence="2" type="ORF">BGZ70_005536</name>
</gene>
<keyword evidence="3" id="KW-1185">Reference proteome</keyword>
<dbReference type="SUPFAM" id="SSF57756">
    <property type="entry name" value="Retrovirus zinc finger-like domains"/>
    <property type="match status" value="1"/>
</dbReference>
<feature type="compositionally biased region" description="Polar residues" evidence="1">
    <location>
        <begin position="24"/>
        <end position="38"/>
    </location>
</feature>
<protein>
    <recommendedName>
        <fullName evidence="4">CCHC-type domain-containing protein</fullName>
    </recommendedName>
</protein>
<name>A0A9P6ISJ2_MORAP</name>
<dbReference type="Proteomes" id="UP000738359">
    <property type="component" value="Unassembled WGS sequence"/>
</dbReference>
<organism evidence="2 3">
    <name type="scientific">Mortierella alpina</name>
    <name type="common">Oleaginous fungus</name>
    <name type="synonym">Mortierella renispora</name>
    <dbReference type="NCBI Taxonomy" id="64518"/>
    <lineage>
        <taxon>Eukaryota</taxon>
        <taxon>Fungi</taxon>
        <taxon>Fungi incertae sedis</taxon>
        <taxon>Mucoromycota</taxon>
        <taxon>Mortierellomycotina</taxon>
        <taxon>Mortierellomycetes</taxon>
        <taxon>Mortierellales</taxon>
        <taxon>Mortierellaceae</taxon>
        <taxon>Mortierella</taxon>
    </lineage>
</organism>
<dbReference type="GO" id="GO:0008270">
    <property type="term" value="F:zinc ion binding"/>
    <property type="evidence" value="ECO:0007669"/>
    <property type="project" value="InterPro"/>
</dbReference>
<dbReference type="InterPro" id="IPR036875">
    <property type="entry name" value="Znf_CCHC_sf"/>
</dbReference>
<evidence type="ECO:0008006" key="4">
    <source>
        <dbReference type="Google" id="ProtNLM"/>
    </source>
</evidence>
<feature type="non-terminal residue" evidence="2">
    <location>
        <position position="1"/>
    </location>
</feature>
<proteinExistence type="predicted"/>
<feature type="compositionally biased region" description="Low complexity" evidence="1">
    <location>
        <begin position="46"/>
        <end position="60"/>
    </location>
</feature>
<dbReference type="OrthoDB" id="2432520at2759"/>